<dbReference type="AlphaFoldDB" id="A0A833LWM4"/>
<dbReference type="GO" id="GO:0016853">
    <property type="term" value="F:isomerase activity"/>
    <property type="evidence" value="ECO:0007669"/>
    <property type="project" value="UniProtKB-KW"/>
</dbReference>
<accession>A0A833LWM4</accession>
<gene>
    <name evidence="3" type="ORF">F9K24_19700</name>
</gene>
<proteinExistence type="inferred from homology"/>
<dbReference type="GO" id="GO:0006635">
    <property type="term" value="P:fatty acid beta-oxidation"/>
    <property type="evidence" value="ECO:0007669"/>
    <property type="project" value="TreeGrafter"/>
</dbReference>
<reference evidence="3 4" key="1">
    <citation type="submission" date="2019-10" db="EMBL/GenBank/DDBJ databases">
        <title>Extracellular Electron Transfer in a Candidatus Methanoperedens spp. Enrichment Culture.</title>
        <authorList>
            <person name="Berger S."/>
            <person name="Rangel Shaw D."/>
            <person name="Berben T."/>
            <person name="In 'T Zandt M."/>
            <person name="Frank J."/>
            <person name="Reimann J."/>
            <person name="Jetten M.S.M."/>
            <person name="Welte C.U."/>
        </authorList>
    </citation>
    <scope>NUCLEOTIDE SEQUENCE [LARGE SCALE GENOMIC DNA]</scope>
    <source>
        <strain evidence="3">SB12</strain>
    </source>
</reference>
<dbReference type="Gene3D" id="3.90.226.10">
    <property type="entry name" value="2-enoyl-CoA Hydratase, Chain A, domain 1"/>
    <property type="match status" value="1"/>
</dbReference>
<dbReference type="PANTHER" id="PTHR11941:SF133">
    <property type="entry name" value="1,2-EPOXYPHENYLACETYL-COA ISOMERASE"/>
    <property type="match status" value="1"/>
</dbReference>
<evidence type="ECO:0000256" key="1">
    <source>
        <dbReference type="ARBA" id="ARBA00005254"/>
    </source>
</evidence>
<comment type="caution">
    <text evidence="3">The sequence shown here is derived from an EMBL/GenBank/DDBJ whole genome shotgun (WGS) entry which is preliminary data.</text>
</comment>
<comment type="similarity">
    <text evidence="1 2">Belongs to the enoyl-CoA hydratase/isomerase family.</text>
</comment>
<evidence type="ECO:0000313" key="3">
    <source>
        <dbReference type="EMBL" id="KAB2929512.1"/>
    </source>
</evidence>
<dbReference type="Pfam" id="PF00378">
    <property type="entry name" value="ECH_1"/>
    <property type="match status" value="1"/>
</dbReference>
<dbReference type="SUPFAM" id="SSF52096">
    <property type="entry name" value="ClpP/crotonase"/>
    <property type="match status" value="1"/>
</dbReference>
<protein>
    <submittedName>
        <fullName evidence="3">Enoyl-CoA hydratase/isomerase family protein</fullName>
    </submittedName>
</protein>
<sequence>MSIVEVEILKDEPGIHVVYLNNPETRNSMTLEMGLAFHRTFQTLASLDPLPRAVIITGRNDVFSAGGDLKLLKSFSEKSRNENREFMQSFYKLFLTVREMPFPVLACVNGHAVGAALALALACDLRYFLPDAKYAFNFVKIGIHPGMGSSFLVKEVAGMAQAQELLLTGRYISGAEAMQRGLCHGVFSADEIFDRTVDLAREIVSAAPLAVRLLKRSLYASGDLDEALQREAEAQAENYVSADFREAIAAIEDKRTPLYVDK</sequence>
<dbReference type="InterPro" id="IPR029045">
    <property type="entry name" value="ClpP/crotonase-like_dom_sf"/>
</dbReference>
<name>A0A833LWM4_9LEPT</name>
<dbReference type="CDD" id="cd06558">
    <property type="entry name" value="crotonase-like"/>
    <property type="match status" value="1"/>
</dbReference>
<evidence type="ECO:0000256" key="2">
    <source>
        <dbReference type="RuleBase" id="RU003707"/>
    </source>
</evidence>
<dbReference type="InterPro" id="IPR001753">
    <property type="entry name" value="Enoyl-CoA_hydra/iso"/>
</dbReference>
<keyword evidence="3" id="KW-0413">Isomerase</keyword>
<organism evidence="3 4">
    <name type="scientific">Leptonema illini</name>
    <dbReference type="NCBI Taxonomy" id="183"/>
    <lineage>
        <taxon>Bacteria</taxon>
        <taxon>Pseudomonadati</taxon>
        <taxon>Spirochaetota</taxon>
        <taxon>Spirochaetia</taxon>
        <taxon>Leptospirales</taxon>
        <taxon>Leptospiraceae</taxon>
        <taxon>Leptonema</taxon>
    </lineage>
</organism>
<dbReference type="EMBL" id="WBUI01000030">
    <property type="protein sequence ID" value="KAB2929512.1"/>
    <property type="molecule type" value="Genomic_DNA"/>
</dbReference>
<dbReference type="InterPro" id="IPR018376">
    <property type="entry name" value="Enoyl-CoA_hyd/isom_CS"/>
</dbReference>
<dbReference type="PROSITE" id="PS00166">
    <property type="entry name" value="ENOYL_COA_HYDRATASE"/>
    <property type="match status" value="1"/>
</dbReference>
<evidence type="ECO:0000313" key="4">
    <source>
        <dbReference type="Proteomes" id="UP000460298"/>
    </source>
</evidence>
<dbReference type="PANTHER" id="PTHR11941">
    <property type="entry name" value="ENOYL-COA HYDRATASE-RELATED"/>
    <property type="match status" value="1"/>
</dbReference>
<dbReference type="Proteomes" id="UP000460298">
    <property type="component" value="Unassembled WGS sequence"/>
</dbReference>